<protein>
    <recommendedName>
        <fullName evidence="3">F-box domain-containing protein</fullName>
    </recommendedName>
</protein>
<reference evidence="4 5" key="1">
    <citation type="journal article" date="2018" name="Nat. Ecol. Evol.">
        <title>Pezizomycetes genomes reveal the molecular basis of ectomycorrhizal truffle lifestyle.</title>
        <authorList>
            <person name="Murat C."/>
            <person name="Payen T."/>
            <person name="Noel B."/>
            <person name="Kuo A."/>
            <person name="Morin E."/>
            <person name="Chen J."/>
            <person name="Kohler A."/>
            <person name="Krizsan K."/>
            <person name="Balestrini R."/>
            <person name="Da Silva C."/>
            <person name="Montanini B."/>
            <person name="Hainaut M."/>
            <person name="Levati E."/>
            <person name="Barry K.W."/>
            <person name="Belfiori B."/>
            <person name="Cichocki N."/>
            <person name="Clum A."/>
            <person name="Dockter R.B."/>
            <person name="Fauchery L."/>
            <person name="Guy J."/>
            <person name="Iotti M."/>
            <person name="Le Tacon F."/>
            <person name="Lindquist E.A."/>
            <person name="Lipzen A."/>
            <person name="Malagnac F."/>
            <person name="Mello A."/>
            <person name="Molinier V."/>
            <person name="Miyauchi S."/>
            <person name="Poulain J."/>
            <person name="Riccioni C."/>
            <person name="Rubini A."/>
            <person name="Sitrit Y."/>
            <person name="Splivallo R."/>
            <person name="Traeger S."/>
            <person name="Wang M."/>
            <person name="Zifcakova L."/>
            <person name="Wipf D."/>
            <person name="Zambonelli A."/>
            <person name="Paolocci F."/>
            <person name="Nowrousian M."/>
            <person name="Ottonello S."/>
            <person name="Baldrian P."/>
            <person name="Spatafora J.W."/>
            <person name="Henrissat B."/>
            <person name="Nagy L.G."/>
            <person name="Aury J.M."/>
            <person name="Wincker P."/>
            <person name="Grigoriev I.V."/>
            <person name="Bonfante P."/>
            <person name="Martin F.M."/>
        </authorList>
    </citation>
    <scope>NUCLEOTIDE SEQUENCE [LARGE SCALE GENOMIC DNA]</scope>
    <source>
        <strain evidence="4 5">RN42</strain>
    </source>
</reference>
<dbReference type="Proteomes" id="UP000275078">
    <property type="component" value="Unassembled WGS sequence"/>
</dbReference>
<sequence length="732" mass="82822">MEGTQENSAHTQNLSAFSIIRLPVELRMRIYSNLRLIYLLQLSHASTIFYKDINQLWHTSHTFRSSFHPKLATLNKRTQQSLEHSSSSINDDNSHRLTLSSLQHVHLASAKERNLFTGTSLYAPKRPEPQIYLNKGFWPCKTCFKFYTNRAFLRWETEPVSEHHCLYCDNKRRFVLGENCRECSDMEVEAIVPIRRQFTGSVCSTRVGSNNSSSKAAQSEAAASWEHQSRKNQRLSEAAQPEATASRIHWHLEASAARSTIVQAPSFKHHRSSTIVQAPSFKHHRDIVSEVANTNQCLESTSQKQQGRKQQRLRNAIVSKAQCPEAANSVASEIAVEMIGVGSSSISEALSSEAPVESTSLESSSVSEAPSSSNFWNYTRLLRIRTESRTRRSRWSRKSRSRTMAIIHPPPQHLRISRTRRSQSRMSQLRTARAQKRDLVKDGSVKGNLAANKKLLKIEEKKEAFPKVNLSTALVDHSLLHLDLTITAFQGDTLVVTALEAGVEELKQKLKAQSEIGLEDTRISSRPSVSSTLLAAITRNDQVTLAEFAAGESTLAKEAGSFIEESFERMTEEILRTNRQREHVVQEAERRHKEEIRTLKAGAEGQIQSLNSKLVNYQANLAGQKAITDALSHAQELEKNKVVLFARVRKLEELTAKVIPHILNLRKRRFLDYGRNLEPRWIGYAVWEKLSAELRFEGASAQEALRKGLTIDLPEWPYTIEEFVCFIISAPV</sequence>
<feature type="coiled-coil region" evidence="1">
    <location>
        <begin position="600"/>
        <end position="654"/>
    </location>
</feature>
<proteinExistence type="predicted"/>
<organism evidence="4 5">
    <name type="scientific">Ascobolus immersus RN42</name>
    <dbReference type="NCBI Taxonomy" id="1160509"/>
    <lineage>
        <taxon>Eukaryota</taxon>
        <taxon>Fungi</taxon>
        <taxon>Dikarya</taxon>
        <taxon>Ascomycota</taxon>
        <taxon>Pezizomycotina</taxon>
        <taxon>Pezizomycetes</taxon>
        <taxon>Pezizales</taxon>
        <taxon>Ascobolaceae</taxon>
        <taxon>Ascobolus</taxon>
    </lineage>
</organism>
<name>A0A3N4IKI1_ASCIM</name>
<evidence type="ECO:0000256" key="2">
    <source>
        <dbReference type="SAM" id="MobiDB-lite"/>
    </source>
</evidence>
<gene>
    <name evidence="4" type="ORF">BJ508DRAFT_338311</name>
</gene>
<keyword evidence="5" id="KW-1185">Reference proteome</keyword>
<dbReference type="EMBL" id="ML119655">
    <property type="protein sequence ID" value="RPA85198.1"/>
    <property type="molecule type" value="Genomic_DNA"/>
</dbReference>
<dbReference type="InterPro" id="IPR001810">
    <property type="entry name" value="F-box_dom"/>
</dbReference>
<evidence type="ECO:0000313" key="4">
    <source>
        <dbReference type="EMBL" id="RPA85198.1"/>
    </source>
</evidence>
<feature type="domain" description="F-box" evidence="3">
    <location>
        <begin position="16"/>
        <end position="60"/>
    </location>
</feature>
<evidence type="ECO:0000259" key="3">
    <source>
        <dbReference type="PROSITE" id="PS50181"/>
    </source>
</evidence>
<keyword evidence="1" id="KW-0175">Coiled coil</keyword>
<evidence type="ECO:0000313" key="5">
    <source>
        <dbReference type="Proteomes" id="UP000275078"/>
    </source>
</evidence>
<accession>A0A3N4IKI1</accession>
<dbReference type="AlphaFoldDB" id="A0A3N4IKI1"/>
<feature type="compositionally biased region" description="Low complexity" evidence="2">
    <location>
        <begin position="209"/>
        <end position="226"/>
    </location>
</feature>
<feature type="region of interest" description="Disordered" evidence="2">
    <location>
        <begin position="205"/>
        <end position="243"/>
    </location>
</feature>
<dbReference type="PROSITE" id="PS50181">
    <property type="entry name" value="FBOX"/>
    <property type="match status" value="1"/>
</dbReference>
<evidence type="ECO:0000256" key="1">
    <source>
        <dbReference type="SAM" id="Coils"/>
    </source>
</evidence>